<evidence type="ECO:0000313" key="1">
    <source>
        <dbReference type="EMBL" id="KCZ80176.1"/>
    </source>
</evidence>
<evidence type="ECO:0000313" key="2">
    <source>
        <dbReference type="Proteomes" id="UP000030655"/>
    </source>
</evidence>
<dbReference type="OrthoDB" id="10292436at2759"/>
<keyword evidence="2" id="KW-1185">Reference proteome</keyword>
<accession>A0A059EZN7</accession>
<dbReference type="HOGENOM" id="CLU_1805705_0_0_1"/>
<name>A0A059EZN7_9MICR</name>
<reference evidence="1 2" key="2">
    <citation type="submission" date="2014-03" db="EMBL/GenBank/DDBJ databases">
        <title>The Genome Sequence of Anncaliia algerae insect isolate PRA339.</title>
        <authorList>
            <consortium name="The Broad Institute Genome Sequencing Platform"/>
            <consortium name="The Broad Institute Genome Sequencing Center for Infectious Disease"/>
            <person name="Cuomo C."/>
            <person name="Becnel J."/>
            <person name="Sanscrainte N."/>
            <person name="Walker B."/>
            <person name="Young S.K."/>
            <person name="Zeng Q."/>
            <person name="Gargeya S."/>
            <person name="Fitzgerald M."/>
            <person name="Haas B."/>
            <person name="Abouelleil A."/>
            <person name="Alvarado L."/>
            <person name="Arachchi H.M."/>
            <person name="Berlin A.M."/>
            <person name="Chapman S.B."/>
            <person name="Dewar J."/>
            <person name="Goldberg J."/>
            <person name="Griggs A."/>
            <person name="Gujja S."/>
            <person name="Hansen M."/>
            <person name="Howarth C."/>
            <person name="Imamovic A."/>
            <person name="Larimer J."/>
            <person name="McCowan C."/>
            <person name="Murphy C."/>
            <person name="Neiman D."/>
            <person name="Pearson M."/>
            <person name="Priest M."/>
            <person name="Roberts A."/>
            <person name="Saif S."/>
            <person name="Shea T."/>
            <person name="Sisk P."/>
            <person name="Sykes S."/>
            <person name="Wortman J."/>
            <person name="Nusbaum C."/>
            <person name="Birren B."/>
        </authorList>
    </citation>
    <scope>NUCLEOTIDE SEQUENCE [LARGE SCALE GENOMIC DNA]</scope>
    <source>
        <strain evidence="1 2">PRA339</strain>
    </source>
</reference>
<dbReference type="Proteomes" id="UP000030655">
    <property type="component" value="Unassembled WGS sequence"/>
</dbReference>
<dbReference type="VEuPathDB" id="MicrosporidiaDB:H312_02422"/>
<dbReference type="AlphaFoldDB" id="A0A059EZN7"/>
<sequence length="143" mass="16714">MRWSTIVADLFSFISPLPSLQKNIDKFCYGERENFITKVKSNFTIIYIPKILVLDSPEPVSLDRFNLKKHLKISFMKTQYELQSVGLYIPGEHQDSIPHYIAMVRKGNNLYKANDSIVTKFNLVDAKNTTDEHLRCLIYVRRE</sequence>
<proteinExistence type="predicted"/>
<evidence type="ECO:0008006" key="3">
    <source>
        <dbReference type="Google" id="ProtNLM"/>
    </source>
</evidence>
<reference evidence="2" key="1">
    <citation type="submission" date="2013-02" db="EMBL/GenBank/DDBJ databases">
        <authorList>
            <consortium name="The Broad Institute Genome Sequencing Platform"/>
            <person name="Cuomo C."/>
            <person name="Becnel J."/>
            <person name="Sanscrainte N."/>
            <person name="Walker B."/>
            <person name="Young S.K."/>
            <person name="Zeng Q."/>
            <person name="Gargeya S."/>
            <person name="Fitzgerald M."/>
            <person name="Haas B."/>
            <person name="Abouelleil A."/>
            <person name="Alvarado L."/>
            <person name="Arachchi H.M."/>
            <person name="Berlin A.M."/>
            <person name="Chapman S.B."/>
            <person name="Dewar J."/>
            <person name="Goldberg J."/>
            <person name="Griggs A."/>
            <person name="Gujja S."/>
            <person name="Hansen M."/>
            <person name="Howarth C."/>
            <person name="Imamovic A."/>
            <person name="Larimer J."/>
            <person name="McCowan C."/>
            <person name="Murphy C."/>
            <person name="Neiman D."/>
            <person name="Pearson M."/>
            <person name="Priest M."/>
            <person name="Roberts A."/>
            <person name="Saif S."/>
            <person name="Shea T."/>
            <person name="Sisk P."/>
            <person name="Sykes S."/>
            <person name="Wortman J."/>
            <person name="Nusbaum C."/>
            <person name="Birren B."/>
        </authorList>
    </citation>
    <scope>NUCLEOTIDE SEQUENCE [LARGE SCALE GENOMIC DNA]</scope>
    <source>
        <strain evidence="2">PRA339</strain>
    </source>
</reference>
<protein>
    <recommendedName>
        <fullName evidence="3">USP domain-containing protein</fullName>
    </recommendedName>
</protein>
<organism evidence="1 2">
    <name type="scientific">Anncaliia algerae PRA339</name>
    <dbReference type="NCBI Taxonomy" id="1288291"/>
    <lineage>
        <taxon>Eukaryota</taxon>
        <taxon>Fungi</taxon>
        <taxon>Fungi incertae sedis</taxon>
        <taxon>Microsporidia</taxon>
        <taxon>Tubulinosematoidea</taxon>
        <taxon>Tubulinosematidae</taxon>
        <taxon>Anncaliia</taxon>
    </lineage>
</organism>
<dbReference type="Gene3D" id="3.90.70.10">
    <property type="entry name" value="Cysteine proteinases"/>
    <property type="match status" value="1"/>
</dbReference>
<gene>
    <name evidence="1" type="ORF">H312_02422</name>
</gene>
<dbReference type="EMBL" id="KK365198">
    <property type="protein sequence ID" value="KCZ80176.1"/>
    <property type="molecule type" value="Genomic_DNA"/>
</dbReference>